<evidence type="ECO:0000313" key="1">
    <source>
        <dbReference type="EMBL" id="KAK6790955.1"/>
    </source>
</evidence>
<comment type="caution">
    <text evidence="1">The sequence shown here is derived from an EMBL/GenBank/DDBJ whole genome shotgun (WGS) entry which is preliminary data.</text>
</comment>
<dbReference type="AlphaFoldDB" id="A0AAN8TNG9"/>
<keyword evidence="2" id="KW-1185">Reference proteome</keyword>
<dbReference type="EMBL" id="JBANQN010000004">
    <property type="protein sequence ID" value="KAK6790955.1"/>
    <property type="molecule type" value="Genomic_DNA"/>
</dbReference>
<name>A0AAN8TNG9_SOLBU</name>
<dbReference type="Proteomes" id="UP001371456">
    <property type="component" value="Unassembled WGS sequence"/>
</dbReference>
<sequence length="42" mass="4734">MSQALLTLNWPELLGVHQGLLIEEHPKLPILRISNRPGDMDS</sequence>
<protein>
    <submittedName>
        <fullName evidence="1">Uncharacterized protein</fullName>
    </submittedName>
</protein>
<gene>
    <name evidence="1" type="ORF">RDI58_010036</name>
</gene>
<proteinExistence type="predicted"/>
<reference evidence="1 2" key="1">
    <citation type="submission" date="2024-02" db="EMBL/GenBank/DDBJ databases">
        <title>de novo genome assembly of Solanum bulbocastanum strain 11H21.</title>
        <authorList>
            <person name="Hosaka A.J."/>
        </authorList>
    </citation>
    <scope>NUCLEOTIDE SEQUENCE [LARGE SCALE GENOMIC DNA]</scope>
    <source>
        <tissue evidence="1">Young leaves</tissue>
    </source>
</reference>
<evidence type="ECO:0000313" key="2">
    <source>
        <dbReference type="Proteomes" id="UP001371456"/>
    </source>
</evidence>
<organism evidence="1 2">
    <name type="scientific">Solanum bulbocastanum</name>
    <name type="common">Wild potato</name>
    <dbReference type="NCBI Taxonomy" id="147425"/>
    <lineage>
        <taxon>Eukaryota</taxon>
        <taxon>Viridiplantae</taxon>
        <taxon>Streptophyta</taxon>
        <taxon>Embryophyta</taxon>
        <taxon>Tracheophyta</taxon>
        <taxon>Spermatophyta</taxon>
        <taxon>Magnoliopsida</taxon>
        <taxon>eudicotyledons</taxon>
        <taxon>Gunneridae</taxon>
        <taxon>Pentapetalae</taxon>
        <taxon>asterids</taxon>
        <taxon>lamiids</taxon>
        <taxon>Solanales</taxon>
        <taxon>Solanaceae</taxon>
        <taxon>Solanoideae</taxon>
        <taxon>Solaneae</taxon>
        <taxon>Solanum</taxon>
    </lineage>
</organism>
<accession>A0AAN8TNG9</accession>